<keyword evidence="2" id="KW-1185">Reference proteome</keyword>
<name>A0ACA8R315_METAZ</name>
<evidence type="ECO:0000313" key="1">
    <source>
        <dbReference type="EMBL" id="BBL61283.1"/>
    </source>
</evidence>
<proteinExistence type="predicted"/>
<dbReference type="Proteomes" id="UP000825015">
    <property type="component" value="Chromosome"/>
</dbReference>
<accession>A0ACA8R315</accession>
<gene>
    <name evidence="1" type="ORF">MarbSA_03230</name>
</gene>
<organism evidence="1 2">
    <name type="scientific">Methanobrevibacter arboriphilus</name>
    <dbReference type="NCBI Taxonomy" id="39441"/>
    <lineage>
        <taxon>Archaea</taxon>
        <taxon>Methanobacteriati</taxon>
        <taxon>Methanobacteriota</taxon>
        <taxon>Methanomada group</taxon>
        <taxon>Methanobacteria</taxon>
        <taxon>Methanobacteriales</taxon>
        <taxon>Methanobacteriaceae</taxon>
        <taxon>Methanobrevibacter</taxon>
    </lineage>
</organism>
<reference evidence="1" key="1">
    <citation type="submission" date="2019-06" db="EMBL/GenBank/DDBJ databases">
        <title>Complete genome sequence of Methanobrevibacter arboriphilus strain SA.</title>
        <authorList>
            <person name="Asakawa S."/>
        </authorList>
    </citation>
    <scope>NUCLEOTIDE SEQUENCE</scope>
    <source>
        <strain evidence="1">SA</strain>
    </source>
</reference>
<evidence type="ECO:0000313" key="2">
    <source>
        <dbReference type="Proteomes" id="UP000825015"/>
    </source>
</evidence>
<dbReference type="EMBL" id="AP019779">
    <property type="protein sequence ID" value="BBL61283.1"/>
    <property type="molecule type" value="Genomic_DNA"/>
</dbReference>
<sequence>MSILDNNIPVDVIGFGALNLDKMYYVNDIACHDEESYIKDFDSNPGGSAANTIVGLSRLGVSTSYIGKIADDEEGEIIELNLISEGVFVNNIIESEKGNSGKVMGFIDENGQRALYVDSGVNDEITIDEINIENIKNTKIIHYSSFFGNSFNTQLELLDYIPDSVVLSLDPGMFYAKKNIKKLKKLLNRTDILLINENELKLLFKDYYLEINELKGSDNESTDVNNSLSFKDIARIVINDGIETIVVKRGEKSVFAINQNEEVEVPAFKTDVVDTTAAGDSFNAGFLYSFLKGYSLHKSCLIGNWVASKCVENICTVGLPDKSQLEDFEKSIGIDI</sequence>
<protein>
    <submittedName>
        <fullName evidence="1">Ribokinase</fullName>
    </submittedName>
</protein>